<keyword evidence="3" id="KW-1185">Reference proteome</keyword>
<feature type="compositionally biased region" description="Low complexity" evidence="1">
    <location>
        <begin position="50"/>
        <end position="74"/>
    </location>
</feature>
<dbReference type="EMBL" id="SBIQ01000120">
    <property type="protein sequence ID" value="KAF7683167.1"/>
    <property type="molecule type" value="Genomic_DNA"/>
</dbReference>
<organism evidence="2 3">
    <name type="scientific">Astathelohania contejeani</name>
    <dbReference type="NCBI Taxonomy" id="164912"/>
    <lineage>
        <taxon>Eukaryota</taxon>
        <taxon>Fungi</taxon>
        <taxon>Fungi incertae sedis</taxon>
        <taxon>Microsporidia</taxon>
        <taxon>Astathelohaniidae</taxon>
        <taxon>Astathelohania</taxon>
    </lineage>
</organism>
<protein>
    <submittedName>
        <fullName evidence="2">Uncharacterized protein</fullName>
    </submittedName>
</protein>
<name>A0ABQ7HYC7_9MICR</name>
<reference evidence="2 3" key="1">
    <citation type="submission" date="2019-01" db="EMBL/GenBank/DDBJ databases">
        <title>Genomes sequencing and comparative genomics of infectious freshwater microsporidia, Cucumispora dikerogammari and Thelohania contejeani.</title>
        <authorList>
            <person name="Cormier A."/>
            <person name="Giraud I."/>
            <person name="Wattier R."/>
            <person name="Teixeira M."/>
            <person name="Grandjean F."/>
            <person name="Rigaud T."/>
            <person name="Cordaux R."/>
        </authorList>
    </citation>
    <scope>NUCLEOTIDE SEQUENCE [LARGE SCALE GENOMIC DNA]</scope>
    <source>
        <strain evidence="2">T1</strain>
        <tissue evidence="2">Spores</tissue>
    </source>
</reference>
<evidence type="ECO:0000313" key="2">
    <source>
        <dbReference type="EMBL" id="KAF7683167.1"/>
    </source>
</evidence>
<dbReference type="Proteomes" id="UP001516464">
    <property type="component" value="Unassembled WGS sequence"/>
</dbReference>
<evidence type="ECO:0000256" key="1">
    <source>
        <dbReference type="SAM" id="MobiDB-lite"/>
    </source>
</evidence>
<evidence type="ECO:0000313" key="3">
    <source>
        <dbReference type="Proteomes" id="UP001516464"/>
    </source>
</evidence>
<proteinExistence type="predicted"/>
<comment type="caution">
    <text evidence="2">The sequence shown here is derived from an EMBL/GenBank/DDBJ whole genome shotgun (WGS) entry which is preliminary data.</text>
</comment>
<sequence>MNNYLHGTLNSTNLFKKKAEEEETEKIFKEYYSNANINEKSHTKSRKSQTTTATATAAAASTTTATKTTAETTTSPPSNNKKNQYGIKKLPRQHSSSFVKTAAGFLSPNDAYNVHRDGQMKNEKTHINRDIYIDDYDLEQETRLARVERRLQYIEECLGKSNIIKAEPITALIYAHESTKFTMNKVYQNWIGFMGHVAQQLTLKTIENLFGVADQFLFDGWFENKKNSTTPFLKVIFIDFEEDTTKVNLQIIKLALEYDRDSNNKRLYPYDCEYIHLYFDSINNTVYIIYSIKELQNIYKEQNIININHDQSVVSGLDTYSIMPGTDKRYTVLGSHRILYNTYLNISNGEMFNTNLQGMGMSALNICVILTHAMIHLKCLLEKNIIPTEKMRHSNKHFIEEILNYVPSTLYGHPLLPIITVPDH</sequence>
<feature type="region of interest" description="Disordered" evidence="1">
    <location>
        <begin position="39"/>
        <end position="86"/>
    </location>
</feature>
<gene>
    <name evidence="2" type="ORF">TCON_1622</name>
</gene>
<accession>A0ABQ7HYC7</accession>